<proteinExistence type="predicted"/>
<organism evidence="1">
    <name type="scientific">Paenibacillus sp. AN1007</name>
    <dbReference type="NCBI Taxonomy" id="3151385"/>
    <lineage>
        <taxon>Bacteria</taxon>
        <taxon>Bacillati</taxon>
        <taxon>Bacillota</taxon>
        <taxon>Bacilli</taxon>
        <taxon>Bacillales</taxon>
        <taxon>Paenibacillaceae</taxon>
        <taxon>Paenibacillus</taxon>
    </lineage>
</organism>
<sequence>MKKLVLLCTFILVITGCGQHNREKAIEELTQHESSGASLAVFTDQTAERPFIVDLQTQLNEVNNNHWRAEGPITNVNFYNVRDKHPFDYEDIFDLHTYPYMILFENGQITLETQRPEEIMQYFKQKQKN</sequence>
<dbReference type="EMBL" id="CP159992">
    <property type="protein sequence ID" value="XCP93712.1"/>
    <property type="molecule type" value="Genomic_DNA"/>
</dbReference>
<name>A0AAU8NB40_9BACL</name>
<evidence type="ECO:0000313" key="1">
    <source>
        <dbReference type="EMBL" id="XCP93712.1"/>
    </source>
</evidence>
<dbReference type="RefSeq" id="WP_366290679.1">
    <property type="nucleotide sequence ID" value="NZ_CP159992.1"/>
</dbReference>
<evidence type="ECO:0008006" key="2">
    <source>
        <dbReference type="Google" id="ProtNLM"/>
    </source>
</evidence>
<dbReference type="PROSITE" id="PS51257">
    <property type="entry name" value="PROKAR_LIPOPROTEIN"/>
    <property type="match status" value="1"/>
</dbReference>
<protein>
    <recommendedName>
        <fullName evidence="2">Lipoprotein</fullName>
    </recommendedName>
</protein>
<reference evidence="1" key="1">
    <citation type="submission" date="2024-05" db="EMBL/GenBank/DDBJ databases">
        <title>Draft genome assemblies of 36 bacteria isolated from hibernating arctic ground squirrels.</title>
        <authorList>
            <person name="McKee H."/>
            <person name="Mullen L."/>
            <person name="Drown D.M."/>
            <person name="Duddleston K.N."/>
        </authorList>
    </citation>
    <scope>NUCLEOTIDE SEQUENCE</scope>
    <source>
        <strain evidence="1">AN1007</strain>
    </source>
</reference>
<dbReference type="AlphaFoldDB" id="A0AAU8NB40"/>
<gene>
    <name evidence="1" type="ORF">ABXS70_21265</name>
</gene>
<accession>A0AAU8NB40</accession>